<organism evidence="1 2">
    <name type="scientific">Candidatus Roizmanbacteria bacterium RIFCSPHIGHO2_12_FULL_42_10</name>
    <dbReference type="NCBI Taxonomy" id="1802053"/>
    <lineage>
        <taxon>Bacteria</taxon>
        <taxon>Candidatus Roizmaniibacteriota</taxon>
    </lineage>
</organism>
<sequence length="342" mass="38040">MAQATFCLHIGERYVSLSDVEDKKDHLILKSAAYNEIPFNIYSVTSQEYATKTAELLRKMIADSQIRKTEVQIIIPDSQSYTRIFEMPLLTDKELISAIRYQADQFIPIPIDKVSLDIHIISKDKKTNKSSILLVAAAKTVIDHVVKIVEDAGLIPTNIENETSALLSLISRASEIAKPADGIAVYINFGNTSTSIYLYDMTVNLPLQVHNFTIGQYIFYKDIQANVNATTDQIKEIIERVGFTSQQASIDISSILASPLNEFTAEIHRFIVSSQEKTQTDISKVFLLGEGSRFAGLEQKISEGIGLPVELLNLDLAFEKNSVSEYFAHDWPILAASIGGDM</sequence>
<gene>
    <name evidence="1" type="ORF">A3F32_02745</name>
</gene>
<evidence type="ECO:0000313" key="2">
    <source>
        <dbReference type="Proteomes" id="UP000178076"/>
    </source>
</evidence>
<dbReference type="InterPro" id="IPR043129">
    <property type="entry name" value="ATPase_NBD"/>
</dbReference>
<accession>A0A1F7I561</accession>
<dbReference type="PANTHER" id="PTHR32432:SF3">
    <property type="entry name" value="ETHANOLAMINE UTILIZATION PROTEIN EUTJ"/>
    <property type="match status" value="1"/>
</dbReference>
<proteinExistence type="predicted"/>
<reference evidence="1 2" key="1">
    <citation type="journal article" date="2016" name="Nat. Commun.">
        <title>Thousands of microbial genomes shed light on interconnected biogeochemical processes in an aquifer system.</title>
        <authorList>
            <person name="Anantharaman K."/>
            <person name="Brown C.T."/>
            <person name="Hug L.A."/>
            <person name="Sharon I."/>
            <person name="Castelle C.J."/>
            <person name="Probst A.J."/>
            <person name="Thomas B.C."/>
            <person name="Singh A."/>
            <person name="Wilkins M.J."/>
            <person name="Karaoz U."/>
            <person name="Brodie E.L."/>
            <person name="Williams K.H."/>
            <person name="Hubbard S.S."/>
            <person name="Banfield J.F."/>
        </authorList>
    </citation>
    <scope>NUCLEOTIDE SEQUENCE [LARGE SCALE GENOMIC DNA]</scope>
</reference>
<dbReference type="InterPro" id="IPR005883">
    <property type="entry name" value="PilM"/>
</dbReference>
<dbReference type="SUPFAM" id="SSF53067">
    <property type="entry name" value="Actin-like ATPase domain"/>
    <property type="match status" value="2"/>
</dbReference>
<dbReference type="Proteomes" id="UP000178076">
    <property type="component" value="Unassembled WGS sequence"/>
</dbReference>
<dbReference type="Gene3D" id="3.30.1490.300">
    <property type="match status" value="1"/>
</dbReference>
<comment type="caution">
    <text evidence="1">The sequence shown here is derived from an EMBL/GenBank/DDBJ whole genome shotgun (WGS) entry which is preliminary data.</text>
</comment>
<dbReference type="Pfam" id="PF11104">
    <property type="entry name" value="PilM_2"/>
    <property type="match status" value="1"/>
</dbReference>
<dbReference type="InterPro" id="IPR050696">
    <property type="entry name" value="FtsA/MreB"/>
</dbReference>
<dbReference type="Gene3D" id="3.30.420.40">
    <property type="match status" value="2"/>
</dbReference>
<name>A0A1F7I561_9BACT</name>
<dbReference type="AlphaFoldDB" id="A0A1F7I561"/>
<dbReference type="PANTHER" id="PTHR32432">
    <property type="entry name" value="CELL DIVISION PROTEIN FTSA-RELATED"/>
    <property type="match status" value="1"/>
</dbReference>
<evidence type="ECO:0000313" key="1">
    <source>
        <dbReference type="EMBL" id="OGK38503.1"/>
    </source>
</evidence>
<protein>
    <recommendedName>
        <fullName evidence="3">SHS2 domain-containing protein</fullName>
    </recommendedName>
</protein>
<evidence type="ECO:0008006" key="3">
    <source>
        <dbReference type="Google" id="ProtNLM"/>
    </source>
</evidence>
<dbReference type="CDD" id="cd24049">
    <property type="entry name" value="ASKHA_NBD_PilM"/>
    <property type="match status" value="1"/>
</dbReference>
<dbReference type="EMBL" id="MGAD01000018">
    <property type="protein sequence ID" value="OGK38503.1"/>
    <property type="molecule type" value="Genomic_DNA"/>
</dbReference>